<comment type="function">
    <text evidence="6">Involved in transcription antitermination. Required for transcription of ribosomal RNA (rRNA) genes. Binds specifically to the boxA antiterminator sequence of the ribosomal RNA (rrn) operons.</text>
</comment>
<dbReference type="InterPro" id="IPR006027">
    <property type="entry name" value="NusB_RsmB_TIM44"/>
</dbReference>
<dbReference type="InterPro" id="IPR035926">
    <property type="entry name" value="NusB-like_sf"/>
</dbReference>
<dbReference type="GO" id="GO:0006353">
    <property type="term" value="P:DNA-templated transcription termination"/>
    <property type="evidence" value="ECO:0007669"/>
    <property type="project" value="UniProtKB-UniRule"/>
</dbReference>
<dbReference type="CDD" id="cd00619">
    <property type="entry name" value="Terminator_NusB"/>
    <property type="match status" value="1"/>
</dbReference>
<keyword evidence="3 6" id="KW-0694">RNA-binding</keyword>
<feature type="domain" description="NusB/RsmB/TIM44" evidence="8">
    <location>
        <begin position="5"/>
        <end position="139"/>
    </location>
</feature>
<dbReference type="PANTHER" id="PTHR11078:SF3">
    <property type="entry name" value="ANTITERMINATION NUSB DOMAIN-CONTAINING PROTEIN"/>
    <property type="match status" value="1"/>
</dbReference>
<organism evidence="9">
    <name type="scientific">Desulfatirhabdium butyrativorans</name>
    <dbReference type="NCBI Taxonomy" id="340467"/>
    <lineage>
        <taxon>Bacteria</taxon>
        <taxon>Pseudomonadati</taxon>
        <taxon>Thermodesulfobacteriota</taxon>
        <taxon>Desulfobacteria</taxon>
        <taxon>Desulfobacterales</taxon>
        <taxon>Desulfatirhabdiaceae</taxon>
        <taxon>Desulfatirhabdium</taxon>
    </lineage>
</organism>
<feature type="region of interest" description="Disordered" evidence="7">
    <location>
        <begin position="177"/>
        <end position="225"/>
    </location>
</feature>
<keyword evidence="4 6" id="KW-0805">Transcription regulation</keyword>
<sequence length="225" mass="26190">MGARRKSRELALQALYFLEWQQRNMPQTRDLVTETELRLRSFCSNFRVSETNLPFFLMLTRGVCYLRPQIDAVIERFSSHWKIHRMASVDRNILRMAVFEMCCRSDIPHTVSINEAVDLGKIYGTEESGAFINGILDSVRIQMESEPHPWIEIPEDILKRIEDPSLKPMDELLRIADMPMQRKPLTSGKTTQDDSLEETSERKPRRRKIVQQTVKPAKSATPSQR</sequence>
<evidence type="ECO:0000313" key="9">
    <source>
        <dbReference type="EMBL" id="HGU33154.1"/>
    </source>
</evidence>
<evidence type="ECO:0000256" key="1">
    <source>
        <dbReference type="ARBA" id="ARBA00005952"/>
    </source>
</evidence>
<proteinExistence type="inferred from homology"/>
<evidence type="ECO:0000256" key="7">
    <source>
        <dbReference type="SAM" id="MobiDB-lite"/>
    </source>
</evidence>
<dbReference type="HAMAP" id="MF_00073">
    <property type="entry name" value="NusB"/>
    <property type="match status" value="1"/>
</dbReference>
<dbReference type="GO" id="GO:0031564">
    <property type="term" value="P:transcription antitermination"/>
    <property type="evidence" value="ECO:0007669"/>
    <property type="project" value="UniProtKB-KW"/>
</dbReference>
<evidence type="ECO:0000256" key="2">
    <source>
        <dbReference type="ARBA" id="ARBA00022814"/>
    </source>
</evidence>
<gene>
    <name evidence="6 9" type="primary">nusB</name>
    <name evidence="9" type="ORF">ENS29_09895</name>
</gene>
<dbReference type="PANTHER" id="PTHR11078">
    <property type="entry name" value="N UTILIZATION SUBSTANCE PROTEIN B-RELATED"/>
    <property type="match status" value="1"/>
</dbReference>
<dbReference type="InterPro" id="IPR011605">
    <property type="entry name" value="NusB_fam"/>
</dbReference>
<comment type="similarity">
    <text evidence="1 6">Belongs to the NusB family.</text>
</comment>
<evidence type="ECO:0000256" key="5">
    <source>
        <dbReference type="ARBA" id="ARBA00023163"/>
    </source>
</evidence>
<dbReference type="NCBIfam" id="TIGR01951">
    <property type="entry name" value="nusB"/>
    <property type="match status" value="1"/>
</dbReference>
<dbReference type="SUPFAM" id="SSF48013">
    <property type="entry name" value="NusB-like"/>
    <property type="match status" value="1"/>
</dbReference>
<dbReference type="EMBL" id="DSUH01000231">
    <property type="protein sequence ID" value="HGU33154.1"/>
    <property type="molecule type" value="Genomic_DNA"/>
</dbReference>
<evidence type="ECO:0000256" key="6">
    <source>
        <dbReference type="HAMAP-Rule" id="MF_00073"/>
    </source>
</evidence>
<keyword evidence="2 6" id="KW-0889">Transcription antitermination</keyword>
<dbReference type="Pfam" id="PF01029">
    <property type="entry name" value="NusB"/>
    <property type="match status" value="1"/>
</dbReference>
<reference evidence="9" key="1">
    <citation type="journal article" date="2020" name="mSystems">
        <title>Genome- and Community-Level Interaction Insights into Carbon Utilization and Element Cycling Functions of Hydrothermarchaeota in Hydrothermal Sediment.</title>
        <authorList>
            <person name="Zhou Z."/>
            <person name="Liu Y."/>
            <person name="Xu W."/>
            <person name="Pan J."/>
            <person name="Luo Z.H."/>
            <person name="Li M."/>
        </authorList>
    </citation>
    <scope>NUCLEOTIDE SEQUENCE [LARGE SCALE GENOMIC DNA]</scope>
    <source>
        <strain evidence="9">SpSt-477</strain>
    </source>
</reference>
<evidence type="ECO:0000256" key="4">
    <source>
        <dbReference type="ARBA" id="ARBA00023015"/>
    </source>
</evidence>
<dbReference type="GO" id="GO:0003723">
    <property type="term" value="F:RNA binding"/>
    <property type="evidence" value="ECO:0007669"/>
    <property type="project" value="UniProtKB-UniRule"/>
</dbReference>
<dbReference type="AlphaFoldDB" id="A0A7C4RRV8"/>
<evidence type="ECO:0000259" key="8">
    <source>
        <dbReference type="Pfam" id="PF01029"/>
    </source>
</evidence>
<name>A0A7C4RRV8_9BACT</name>
<protein>
    <recommendedName>
        <fullName evidence="6">Transcription antitermination protein NusB</fullName>
    </recommendedName>
    <alternativeName>
        <fullName evidence="6">Antitermination factor NusB</fullName>
    </alternativeName>
</protein>
<keyword evidence="5 6" id="KW-0804">Transcription</keyword>
<feature type="compositionally biased region" description="Polar residues" evidence="7">
    <location>
        <begin position="210"/>
        <end position="225"/>
    </location>
</feature>
<dbReference type="Gene3D" id="1.10.940.10">
    <property type="entry name" value="NusB-like"/>
    <property type="match status" value="1"/>
</dbReference>
<evidence type="ECO:0000256" key="3">
    <source>
        <dbReference type="ARBA" id="ARBA00022884"/>
    </source>
</evidence>
<accession>A0A7C4RRV8</accession>
<dbReference type="GO" id="GO:0005829">
    <property type="term" value="C:cytosol"/>
    <property type="evidence" value="ECO:0007669"/>
    <property type="project" value="TreeGrafter"/>
</dbReference>
<comment type="caution">
    <text evidence="9">The sequence shown here is derived from an EMBL/GenBank/DDBJ whole genome shotgun (WGS) entry which is preliminary data.</text>
</comment>